<organism evidence="1 2">
    <name type="scientific">Haematococcus lacustris</name>
    <name type="common">Green alga</name>
    <name type="synonym">Haematococcus pluvialis</name>
    <dbReference type="NCBI Taxonomy" id="44745"/>
    <lineage>
        <taxon>Eukaryota</taxon>
        <taxon>Viridiplantae</taxon>
        <taxon>Chlorophyta</taxon>
        <taxon>core chlorophytes</taxon>
        <taxon>Chlorophyceae</taxon>
        <taxon>CS clade</taxon>
        <taxon>Chlamydomonadales</taxon>
        <taxon>Haematococcaceae</taxon>
        <taxon>Haematococcus</taxon>
    </lineage>
</organism>
<dbReference type="Proteomes" id="UP000485058">
    <property type="component" value="Unassembled WGS sequence"/>
</dbReference>
<sequence>MAIQSSRGAWPAAWRQVLLEEIAPVTDEYASSRPTKAKSTLLGLLMTTGKATPGGRLQGLTTPTATAKEAAAKLMRRAVLWPRSSAFSPAQRRTRCSSAAPGLACAGGCWSGCETVSST</sequence>
<name>A0A699YNA7_HAELA</name>
<keyword evidence="2" id="KW-1185">Reference proteome</keyword>
<reference evidence="1 2" key="1">
    <citation type="submission" date="2020-02" db="EMBL/GenBank/DDBJ databases">
        <title>Draft genome sequence of Haematococcus lacustris strain NIES-144.</title>
        <authorList>
            <person name="Morimoto D."/>
            <person name="Nakagawa S."/>
            <person name="Yoshida T."/>
            <person name="Sawayama S."/>
        </authorList>
    </citation>
    <scope>NUCLEOTIDE SEQUENCE [LARGE SCALE GENOMIC DNA]</scope>
    <source>
        <strain evidence="1 2">NIES-144</strain>
    </source>
</reference>
<dbReference type="AlphaFoldDB" id="A0A699YNA7"/>
<evidence type="ECO:0000313" key="2">
    <source>
        <dbReference type="Proteomes" id="UP000485058"/>
    </source>
</evidence>
<protein>
    <submittedName>
        <fullName evidence="1">Uncharacterized protein</fullName>
    </submittedName>
</protein>
<evidence type="ECO:0000313" key="1">
    <source>
        <dbReference type="EMBL" id="GFH08386.1"/>
    </source>
</evidence>
<comment type="caution">
    <text evidence="1">The sequence shown here is derived from an EMBL/GenBank/DDBJ whole genome shotgun (WGS) entry which is preliminary data.</text>
</comment>
<gene>
    <name evidence="1" type="ORF">HaLaN_03336</name>
</gene>
<accession>A0A699YNA7</accession>
<dbReference type="EMBL" id="BLLF01000157">
    <property type="protein sequence ID" value="GFH08386.1"/>
    <property type="molecule type" value="Genomic_DNA"/>
</dbReference>
<proteinExistence type="predicted"/>